<comment type="caution">
    <text evidence="4">The sequence shown here is derived from an EMBL/GenBank/DDBJ whole genome shotgun (WGS) entry which is preliminary data.</text>
</comment>
<organism evidence="4 5">
    <name type="scientific">Nesterenkonia aerolata</name>
    <dbReference type="NCBI Taxonomy" id="3074079"/>
    <lineage>
        <taxon>Bacteria</taxon>
        <taxon>Bacillati</taxon>
        <taxon>Actinomycetota</taxon>
        <taxon>Actinomycetes</taxon>
        <taxon>Micrococcales</taxon>
        <taxon>Micrococcaceae</taxon>
        <taxon>Nesterenkonia</taxon>
    </lineage>
</organism>
<dbReference type="EMBL" id="JAVKGR010000001">
    <property type="protein sequence ID" value="MDR8018114.1"/>
    <property type="molecule type" value="Genomic_DNA"/>
</dbReference>
<proteinExistence type="predicted"/>
<keyword evidence="2" id="KW-0812">Transmembrane</keyword>
<evidence type="ECO:0000313" key="5">
    <source>
        <dbReference type="Proteomes" id="UP001251870"/>
    </source>
</evidence>
<feature type="compositionally biased region" description="Polar residues" evidence="1">
    <location>
        <begin position="423"/>
        <end position="437"/>
    </location>
</feature>
<keyword evidence="5" id="KW-1185">Reference proteome</keyword>
<feature type="transmembrane region" description="Helical" evidence="2">
    <location>
        <begin position="37"/>
        <end position="55"/>
    </location>
</feature>
<protein>
    <submittedName>
        <fullName evidence="4">DUF4350 domain-containing protein</fullName>
    </submittedName>
</protein>
<name>A0ABU2DNM9_9MICC</name>
<feature type="domain" description="DUF4350" evidence="3">
    <location>
        <begin position="66"/>
        <end position="247"/>
    </location>
</feature>
<dbReference type="Proteomes" id="UP001251870">
    <property type="component" value="Unassembled WGS sequence"/>
</dbReference>
<dbReference type="Pfam" id="PF14258">
    <property type="entry name" value="DUF4350"/>
    <property type="match status" value="1"/>
</dbReference>
<feature type="transmembrane region" description="Helical" evidence="2">
    <location>
        <begin position="282"/>
        <end position="301"/>
    </location>
</feature>
<evidence type="ECO:0000313" key="4">
    <source>
        <dbReference type="EMBL" id="MDR8018114.1"/>
    </source>
</evidence>
<keyword evidence="2" id="KW-0472">Membrane</keyword>
<sequence length="483" mass="51474">MSTPSAQGTGTTASAVLPTTVAASGEAWRGWRRRWQFWVLLLVFAVLAATIYLVASPDGTERYDPESTELSGYGALTAVLEDEGVEVDTVRTGAAVLSALEEEPEATLVVSEAVRPVNPDILDELIAQDRPIVWVAPQSVVNHPEFDDLIASGPYAASSDQGALPAGSACSHPGAEAAETIIGPSALYSSAEGSALHGCFPGGAAEDGEEPGYALVETDHGVLFGAPQTFTNHQITEAGGAALGLHLFGERDHVIWYTPADGDVSGTDGGPAEEPLALLPEWFDWLLLWLLICTVLFAVIMGRRRGPLVVEPLPVEVPASESAEGRGRLYQQANAVGPSARTLRSALLLRTARLLRLGPAEEGTVIEAAARHSRRSIPDVVEILDTSQLRSNADLLRYGRRLADFEDELHTRLGLPTRAEQVAEQTSEQTSEQSAEQATERLAEDRSEHRSEHTVGPPTGGMTDQSIYETEAPAPDAGGRRNT</sequence>
<gene>
    <name evidence="4" type="ORF">RIL96_00845</name>
</gene>
<dbReference type="InterPro" id="IPR025646">
    <property type="entry name" value="DUF4350"/>
</dbReference>
<keyword evidence="2" id="KW-1133">Transmembrane helix</keyword>
<evidence type="ECO:0000256" key="2">
    <source>
        <dbReference type="SAM" id="Phobius"/>
    </source>
</evidence>
<reference evidence="4 5" key="1">
    <citation type="submission" date="2023-09" db="EMBL/GenBank/DDBJ databases">
        <title>Description of three actinobacteria isolated from air of manufacturing shop in a pharmaceutical factory.</title>
        <authorList>
            <person name="Zhang D.-F."/>
        </authorList>
    </citation>
    <scope>NUCLEOTIDE SEQUENCE [LARGE SCALE GENOMIC DNA]</scope>
    <source>
        <strain evidence="4 5">LY-0111</strain>
    </source>
</reference>
<evidence type="ECO:0000256" key="1">
    <source>
        <dbReference type="SAM" id="MobiDB-lite"/>
    </source>
</evidence>
<feature type="compositionally biased region" description="Basic and acidic residues" evidence="1">
    <location>
        <begin position="438"/>
        <end position="453"/>
    </location>
</feature>
<evidence type="ECO:0000259" key="3">
    <source>
        <dbReference type="Pfam" id="PF14258"/>
    </source>
</evidence>
<accession>A0ABU2DNM9</accession>
<dbReference type="RefSeq" id="WP_310547104.1">
    <property type="nucleotide sequence ID" value="NZ_JAVKGR010000001.1"/>
</dbReference>
<feature type="region of interest" description="Disordered" evidence="1">
    <location>
        <begin position="419"/>
        <end position="483"/>
    </location>
</feature>